<reference evidence="2" key="1">
    <citation type="submission" date="2021-01" db="EMBL/GenBank/DDBJ databases">
        <authorList>
            <person name="Corre E."/>
            <person name="Pelletier E."/>
            <person name="Niang G."/>
            <person name="Scheremetjew M."/>
            <person name="Finn R."/>
            <person name="Kale V."/>
            <person name="Holt S."/>
            <person name="Cochrane G."/>
            <person name="Meng A."/>
            <person name="Brown T."/>
            <person name="Cohen L."/>
        </authorList>
    </citation>
    <scope>NUCLEOTIDE SEQUENCE</scope>
    <source>
        <strain evidence="2">UTEX LB 985</strain>
    </source>
</reference>
<name>A0A7S2IKQ5_9EUKA</name>
<protein>
    <submittedName>
        <fullName evidence="2">Uncharacterized protein</fullName>
    </submittedName>
</protein>
<organism evidence="2">
    <name type="scientific">Haptolina brevifila</name>
    <dbReference type="NCBI Taxonomy" id="156173"/>
    <lineage>
        <taxon>Eukaryota</taxon>
        <taxon>Haptista</taxon>
        <taxon>Haptophyta</taxon>
        <taxon>Prymnesiophyceae</taxon>
        <taxon>Prymnesiales</taxon>
        <taxon>Prymnesiaceae</taxon>
        <taxon>Haptolina</taxon>
    </lineage>
</organism>
<accession>A0A7S2IKQ5</accession>
<evidence type="ECO:0000256" key="1">
    <source>
        <dbReference type="SAM" id="MobiDB-lite"/>
    </source>
</evidence>
<evidence type="ECO:0000313" key="2">
    <source>
        <dbReference type="EMBL" id="CAD9522159.1"/>
    </source>
</evidence>
<dbReference type="AlphaFoldDB" id="A0A7S2IKQ5"/>
<dbReference type="Pfam" id="PF20133">
    <property type="entry name" value="HHL1-like"/>
    <property type="match status" value="1"/>
</dbReference>
<gene>
    <name evidence="2" type="ORF">CBRE1094_LOCUS34832</name>
</gene>
<sequence length="184" mass="20075">MAIAWTPLQSVTVQHGTRAGLLMAESRGFGKPKEPAKTKAPVKSAASVARNKAAADFDKLKNSGSPEYMVLIRTVATDNTQSQWYPVGGIAVPRSSSEDMALSLAIFNNEDELLKGAFRSYPFLKKSTEKFEYGFRLKEFPDDPVKIATKESSEAASNPITQWFNALDNPLNDGSGWFNPLGGK</sequence>
<feature type="region of interest" description="Disordered" evidence="1">
    <location>
        <begin position="25"/>
        <end position="45"/>
    </location>
</feature>
<dbReference type="EMBL" id="HBGU01063908">
    <property type="protein sequence ID" value="CAD9522159.1"/>
    <property type="molecule type" value="Transcribed_RNA"/>
</dbReference>
<dbReference type="InterPro" id="IPR045388">
    <property type="entry name" value="HHL1-like"/>
</dbReference>
<proteinExistence type="predicted"/>